<evidence type="ECO:0000313" key="1">
    <source>
        <dbReference type="EMBL" id="EZA55454.1"/>
    </source>
</evidence>
<evidence type="ECO:0008006" key="3">
    <source>
        <dbReference type="Google" id="ProtNLM"/>
    </source>
</evidence>
<dbReference type="Proteomes" id="UP000053097">
    <property type="component" value="Unassembled WGS sequence"/>
</dbReference>
<dbReference type="STRING" id="2015173.A0A026WK23"/>
<organism evidence="1 2">
    <name type="scientific">Ooceraea biroi</name>
    <name type="common">Clonal raider ant</name>
    <name type="synonym">Cerapachys biroi</name>
    <dbReference type="NCBI Taxonomy" id="2015173"/>
    <lineage>
        <taxon>Eukaryota</taxon>
        <taxon>Metazoa</taxon>
        <taxon>Ecdysozoa</taxon>
        <taxon>Arthropoda</taxon>
        <taxon>Hexapoda</taxon>
        <taxon>Insecta</taxon>
        <taxon>Pterygota</taxon>
        <taxon>Neoptera</taxon>
        <taxon>Endopterygota</taxon>
        <taxon>Hymenoptera</taxon>
        <taxon>Apocrita</taxon>
        <taxon>Aculeata</taxon>
        <taxon>Formicoidea</taxon>
        <taxon>Formicidae</taxon>
        <taxon>Dorylinae</taxon>
        <taxon>Ooceraea</taxon>
    </lineage>
</organism>
<gene>
    <name evidence="1" type="ORF">X777_04753</name>
</gene>
<proteinExistence type="predicted"/>
<dbReference type="Pfam" id="PF03564">
    <property type="entry name" value="DUF1759"/>
    <property type="match status" value="1"/>
</dbReference>
<name>A0A026WK23_OOCBI</name>
<dbReference type="OMA" id="ITEWESF"/>
<evidence type="ECO:0000313" key="2">
    <source>
        <dbReference type="Proteomes" id="UP000053097"/>
    </source>
</evidence>
<sequence length="81" mass="9438">LSPFDGKFEEWEQFRDRFQSLIIDNNELSNFARMHFLTSCLKGRALDCVSNLAVTGENFEAAWQALTARFESKRRLLTVHL</sequence>
<reference evidence="1 2" key="1">
    <citation type="journal article" date="2014" name="Curr. Biol.">
        <title>The genome of the clonal raider ant Cerapachys biroi.</title>
        <authorList>
            <person name="Oxley P.R."/>
            <person name="Ji L."/>
            <person name="Fetter-Pruneda I."/>
            <person name="McKenzie S.K."/>
            <person name="Li C."/>
            <person name="Hu H."/>
            <person name="Zhang G."/>
            <person name="Kronauer D.J."/>
        </authorList>
    </citation>
    <scope>NUCLEOTIDE SEQUENCE [LARGE SCALE GENOMIC DNA]</scope>
</reference>
<accession>A0A026WK23</accession>
<protein>
    <recommendedName>
        <fullName evidence="3">Retrotransposon gag domain-containing protein</fullName>
    </recommendedName>
</protein>
<dbReference type="InterPro" id="IPR005312">
    <property type="entry name" value="DUF1759"/>
</dbReference>
<dbReference type="AlphaFoldDB" id="A0A026WK23"/>
<keyword evidence="2" id="KW-1185">Reference proteome</keyword>
<feature type="non-terminal residue" evidence="1">
    <location>
        <position position="1"/>
    </location>
</feature>
<dbReference type="EMBL" id="KK107204">
    <property type="protein sequence ID" value="EZA55454.1"/>
    <property type="molecule type" value="Genomic_DNA"/>
</dbReference>